<dbReference type="InterPro" id="IPR008971">
    <property type="entry name" value="HSP40/DnaJ_pept-bd"/>
</dbReference>
<evidence type="ECO:0000256" key="12">
    <source>
        <dbReference type="ARBA" id="ARBA00061004"/>
    </source>
</evidence>
<evidence type="ECO:0000256" key="10">
    <source>
        <dbReference type="ARBA" id="ARBA00023186"/>
    </source>
</evidence>
<name>A0A6I0FFL8_9FIRM</name>
<dbReference type="FunFam" id="2.60.260.20:FF:000004">
    <property type="entry name" value="Molecular chaperone DnaJ"/>
    <property type="match status" value="1"/>
</dbReference>
<dbReference type="EMBL" id="WBZC01000003">
    <property type="protein sequence ID" value="KAB3539092.1"/>
    <property type="molecule type" value="Genomic_DNA"/>
</dbReference>
<dbReference type="HAMAP" id="MF_01152">
    <property type="entry name" value="DnaJ"/>
    <property type="match status" value="1"/>
</dbReference>
<evidence type="ECO:0000256" key="15">
    <source>
        <dbReference type="PROSITE-ProRule" id="PRU00546"/>
    </source>
</evidence>
<dbReference type="NCBIfam" id="TIGR02349">
    <property type="entry name" value="DnaJ_bact"/>
    <property type="match status" value="1"/>
</dbReference>
<dbReference type="GO" id="GO:0006260">
    <property type="term" value="P:DNA replication"/>
    <property type="evidence" value="ECO:0007669"/>
    <property type="project" value="UniProtKB-KW"/>
</dbReference>
<dbReference type="Gene3D" id="2.60.260.20">
    <property type="entry name" value="Urease metallochaperone UreE, N-terminal domain"/>
    <property type="match status" value="2"/>
</dbReference>
<accession>A0A6I0FFL8</accession>
<dbReference type="GO" id="GO:0051082">
    <property type="term" value="F:unfolded protein binding"/>
    <property type="evidence" value="ECO:0007669"/>
    <property type="project" value="UniProtKB-UniRule"/>
</dbReference>
<evidence type="ECO:0000256" key="13">
    <source>
        <dbReference type="ARBA" id="ARBA00067609"/>
    </source>
</evidence>
<feature type="repeat" description="CXXCXGXG motif" evidence="14">
    <location>
        <begin position="206"/>
        <end position="213"/>
    </location>
</feature>
<proteinExistence type="inferred from homology"/>
<feature type="binding site" evidence="14">
    <location>
        <position position="209"/>
    </location>
    <ligand>
        <name>Zn(2+)</name>
        <dbReference type="ChEBI" id="CHEBI:29105"/>
        <label>1</label>
    </ligand>
</feature>
<keyword evidence="19" id="KW-1185">Reference proteome</keyword>
<dbReference type="PROSITE" id="PS51188">
    <property type="entry name" value="ZF_CR"/>
    <property type="match status" value="1"/>
</dbReference>
<evidence type="ECO:0000256" key="3">
    <source>
        <dbReference type="ARBA" id="ARBA00022490"/>
    </source>
</evidence>
<keyword evidence="8 14" id="KW-0862">Zinc</keyword>
<dbReference type="Gene3D" id="2.10.230.10">
    <property type="entry name" value="Heat shock protein DnaJ, cysteine-rich domain"/>
    <property type="match status" value="1"/>
</dbReference>
<feature type="repeat" description="CXXCXGXG motif" evidence="14">
    <location>
        <begin position="166"/>
        <end position="173"/>
    </location>
</feature>
<dbReference type="SUPFAM" id="SSF57938">
    <property type="entry name" value="DnaJ/Hsp40 cysteine-rich domain"/>
    <property type="match status" value="1"/>
</dbReference>
<dbReference type="PRINTS" id="PR00625">
    <property type="entry name" value="JDOMAIN"/>
</dbReference>
<dbReference type="InterPro" id="IPR036869">
    <property type="entry name" value="J_dom_sf"/>
</dbReference>
<dbReference type="OrthoDB" id="9779889at2"/>
<evidence type="ECO:0000256" key="11">
    <source>
        <dbReference type="ARBA" id="ARBA00053423"/>
    </source>
</evidence>
<evidence type="ECO:0000259" key="17">
    <source>
        <dbReference type="PROSITE" id="PS51188"/>
    </source>
</evidence>
<keyword evidence="4 14" id="KW-0235">DNA replication</keyword>
<feature type="binding site" evidence="14">
    <location>
        <position position="166"/>
    </location>
    <ligand>
        <name>Zn(2+)</name>
        <dbReference type="ChEBI" id="CHEBI:29105"/>
        <label>2</label>
    </ligand>
</feature>
<dbReference type="Pfam" id="PF00226">
    <property type="entry name" value="DnaJ"/>
    <property type="match status" value="1"/>
</dbReference>
<comment type="subcellular location">
    <subcellularLocation>
        <location evidence="1 14">Cytoplasm</location>
    </subcellularLocation>
</comment>
<comment type="similarity">
    <text evidence="12 14">Belongs to the DnaJ family.</text>
</comment>
<feature type="domain" description="CR-type" evidence="17">
    <location>
        <begin position="136"/>
        <end position="218"/>
    </location>
</feature>
<feature type="zinc finger region" description="CR-type" evidence="15">
    <location>
        <begin position="136"/>
        <end position="218"/>
    </location>
</feature>
<dbReference type="RefSeq" id="WP_151859771.1">
    <property type="nucleotide sequence ID" value="NZ_WBZC01000003.1"/>
</dbReference>
<evidence type="ECO:0000256" key="5">
    <source>
        <dbReference type="ARBA" id="ARBA00022723"/>
    </source>
</evidence>
<keyword evidence="10 14" id="KW-0143">Chaperone</keyword>
<organism evidence="18 19">
    <name type="scientific">Alkaliphilus pronyensis</name>
    <dbReference type="NCBI Taxonomy" id="1482732"/>
    <lineage>
        <taxon>Bacteria</taxon>
        <taxon>Bacillati</taxon>
        <taxon>Bacillota</taxon>
        <taxon>Clostridia</taxon>
        <taxon>Peptostreptococcales</taxon>
        <taxon>Natronincolaceae</taxon>
        <taxon>Alkaliphilus</taxon>
    </lineage>
</organism>
<dbReference type="InterPro" id="IPR002939">
    <property type="entry name" value="DnaJ_C"/>
</dbReference>
<dbReference type="SUPFAM" id="SSF49493">
    <property type="entry name" value="HSP40/DnaJ peptide-binding domain"/>
    <property type="match status" value="2"/>
</dbReference>
<keyword evidence="7 14" id="KW-0863">Zinc-finger</keyword>
<keyword evidence="6 14" id="KW-0677">Repeat</keyword>
<evidence type="ECO:0000313" key="18">
    <source>
        <dbReference type="EMBL" id="KAB3539092.1"/>
    </source>
</evidence>
<evidence type="ECO:0000256" key="1">
    <source>
        <dbReference type="ARBA" id="ARBA00004496"/>
    </source>
</evidence>
<comment type="function">
    <text evidence="11 14">Participates actively in the response to hyperosmotic and heat shock by preventing the aggregation of stress-denatured proteins and by disaggregating proteins, also in an autonomous, DnaK-independent fashion. Unfolded proteins bind initially to DnaJ; upon interaction with the DnaJ-bound protein, DnaK hydrolyzes its bound ATP, resulting in the formation of a stable complex. GrpE releases ADP from DnaK; ATP binding to DnaK triggers the release of the substrate protein, thus completing the reaction cycle. Several rounds of ATP-dependent interactions between DnaJ, DnaK and GrpE are required for fully efficient folding. Also involved, together with DnaK and GrpE, in the DNA replication of plasmids through activation of initiation proteins.</text>
</comment>
<comment type="domain">
    <text evidence="14">The J domain is necessary and sufficient to stimulate DnaK ATPase activity. Zinc center 1 plays an important role in the autonomous, DnaK-independent chaperone activity of DnaJ. Zinc center 2 is essential for interaction with DnaK and for DnaJ activity.</text>
</comment>
<dbReference type="CDD" id="cd06257">
    <property type="entry name" value="DnaJ"/>
    <property type="match status" value="1"/>
</dbReference>
<dbReference type="InterPro" id="IPR012724">
    <property type="entry name" value="DnaJ"/>
</dbReference>
<evidence type="ECO:0000256" key="6">
    <source>
        <dbReference type="ARBA" id="ARBA00022737"/>
    </source>
</evidence>
<comment type="caution">
    <text evidence="18">The sequence shown here is derived from an EMBL/GenBank/DDBJ whole genome shotgun (WGS) entry which is preliminary data.</text>
</comment>
<dbReference type="Gene3D" id="1.10.287.110">
    <property type="entry name" value="DnaJ domain"/>
    <property type="match status" value="1"/>
</dbReference>
<evidence type="ECO:0000259" key="16">
    <source>
        <dbReference type="PROSITE" id="PS50076"/>
    </source>
</evidence>
<dbReference type="GO" id="GO:0008270">
    <property type="term" value="F:zinc ion binding"/>
    <property type="evidence" value="ECO:0007669"/>
    <property type="project" value="UniProtKB-UniRule"/>
</dbReference>
<comment type="cofactor">
    <cofactor evidence="14">
        <name>Zn(2+)</name>
        <dbReference type="ChEBI" id="CHEBI:29105"/>
    </cofactor>
    <text evidence="14">Binds 2 Zn(2+) ions per monomer.</text>
</comment>
<feature type="binding site" evidence="14">
    <location>
        <position position="195"/>
    </location>
    <ligand>
        <name>Zn(2+)</name>
        <dbReference type="ChEBI" id="CHEBI:29105"/>
        <label>2</label>
    </ligand>
</feature>
<dbReference type="SMART" id="SM00271">
    <property type="entry name" value="DnaJ"/>
    <property type="match status" value="1"/>
</dbReference>
<feature type="repeat" description="CXXCXGXG motif" evidence="14">
    <location>
        <begin position="149"/>
        <end position="156"/>
    </location>
</feature>
<dbReference type="Pfam" id="PF00684">
    <property type="entry name" value="DnaJ_CXXCXGXG"/>
    <property type="match status" value="1"/>
</dbReference>
<dbReference type="PROSITE" id="PS50076">
    <property type="entry name" value="DNAJ_2"/>
    <property type="match status" value="1"/>
</dbReference>
<dbReference type="InterPro" id="IPR001305">
    <property type="entry name" value="HSP_DnaJ_Cys-rich_dom"/>
</dbReference>
<keyword evidence="3 14" id="KW-0963">Cytoplasm</keyword>
<evidence type="ECO:0000256" key="7">
    <source>
        <dbReference type="ARBA" id="ARBA00022771"/>
    </source>
</evidence>
<dbReference type="PANTHER" id="PTHR43096">
    <property type="entry name" value="DNAJ HOMOLOG 1, MITOCHONDRIAL-RELATED"/>
    <property type="match status" value="1"/>
</dbReference>
<dbReference type="GO" id="GO:0005737">
    <property type="term" value="C:cytoplasm"/>
    <property type="evidence" value="ECO:0007669"/>
    <property type="project" value="UniProtKB-SubCell"/>
</dbReference>
<keyword evidence="9 14" id="KW-0346">Stress response</keyword>
<dbReference type="PANTHER" id="PTHR43096:SF48">
    <property type="entry name" value="CHAPERONE PROTEIN DNAJ"/>
    <property type="match status" value="1"/>
</dbReference>
<evidence type="ECO:0000256" key="14">
    <source>
        <dbReference type="HAMAP-Rule" id="MF_01152"/>
    </source>
</evidence>
<feature type="binding site" evidence="14">
    <location>
        <position position="169"/>
    </location>
    <ligand>
        <name>Zn(2+)</name>
        <dbReference type="ChEBI" id="CHEBI:29105"/>
        <label>2</label>
    </ligand>
</feature>
<dbReference type="FunFam" id="1.10.287.110:FF:000034">
    <property type="entry name" value="Chaperone protein DnaJ"/>
    <property type="match status" value="1"/>
</dbReference>
<comment type="subunit">
    <text evidence="2 14">Homodimer.</text>
</comment>
<dbReference type="AlphaFoldDB" id="A0A6I0FFL8"/>
<dbReference type="GO" id="GO:0009408">
    <property type="term" value="P:response to heat"/>
    <property type="evidence" value="ECO:0007669"/>
    <property type="project" value="InterPro"/>
</dbReference>
<dbReference type="NCBIfam" id="NF008035">
    <property type="entry name" value="PRK10767.1"/>
    <property type="match status" value="1"/>
</dbReference>
<sequence length="378" mass="41375">MSKRDYYDVLGLDKNAAPEDIKKAYRKLAMKYHPDRNPDDKGAEVKFKEINEAYEVLSSPEKKQRYDQFGHAGVNGNGAGGFEGGFGGFGGGFDDIFGDIFDMFGGGGGFSRRSGPQKGSDIKYETTITFEEAAFGTEKTVEFHRNESCDICKGTGAKPGTSKKTCSHCKGTGEVRYAQRTPLGQIVNVKTCPHCHGEGQIIEEPCHGCRGKGKVRKLKKIKVKIPAGVDTGMVIPIRGEGEPGVKGGPPGELYVVIRVLPHKIFERDGNDIICEIPITFVQATLGDELEVPTLEGKVKYKIPEGTQSGTVFRLKGRGIVSPKGYGKGDQYVKVVVEVPRKLTESQKDILRKFAAESGEEVHEQRRTFFDKVKDAFGV</sequence>
<evidence type="ECO:0000256" key="9">
    <source>
        <dbReference type="ARBA" id="ARBA00023016"/>
    </source>
</evidence>
<feature type="binding site" evidence="14">
    <location>
        <position position="149"/>
    </location>
    <ligand>
        <name>Zn(2+)</name>
        <dbReference type="ChEBI" id="CHEBI:29105"/>
        <label>1</label>
    </ligand>
</feature>
<evidence type="ECO:0000313" key="19">
    <source>
        <dbReference type="Proteomes" id="UP000432715"/>
    </source>
</evidence>
<dbReference type="CDD" id="cd10747">
    <property type="entry name" value="DnaJ_C"/>
    <property type="match status" value="1"/>
</dbReference>
<feature type="domain" description="J" evidence="16">
    <location>
        <begin position="5"/>
        <end position="70"/>
    </location>
</feature>
<dbReference type="Proteomes" id="UP000432715">
    <property type="component" value="Unassembled WGS sequence"/>
</dbReference>
<feature type="repeat" description="CXXCXGXG motif" evidence="14">
    <location>
        <begin position="192"/>
        <end position="199"/>
    </location>
</feature>
<dbReference type="InterPro" id="IPR036410">
    <property type="entry name" value="HSP_DnaJ_Cys-rich_dom_sf"/>
</dbReference>
<dbReference type="GO" id="GO:0042026">
    <property type="term" value="P:protein refolding"/>
    <property type="evidence" value="ECO:0007669"/>
    <property type="project" value="TreeGrafter"/>
</dbReference>
<gene>
    <name evidence="14 18" type="primary">dnaJ</name>
    <name evidence="18" type="ORF">F8154_01275</name>
</gene>
<dbReference type="SUPFAM" id="SSF46565">
    <property type="entry name" value="Chaperone J-domain"/>
    <property type="match status" value="1"/>
</dbReference>
<protein>
    <recommendedName>
        <fullName evidence="13 14">Chaperone protein DnaJ</fullName>
    </recommendedName>
</protein>
<dbReference type="CDD" id="cd10719">
    <property type="entry name" value="DnaJ_zf"/>
    <property type="match status" value="1"/>
</dbReference>
<dbReference type="GO" id="GO:0005524">
    <property type="term" value="F:ATP binding"/>
    <property type="evidence" value="ECO:0007669"/>
    <property type="project" value="InterPro"/>
</dbReference>
<evidence type="ECO:0000256" key="8">
    <source>
        <dbReference type="ARBA" id="ARBA00022833"/>
    </source>
</evidence>
<reference evidence="18 19" key="1">
    <citation type="submission" date="2019-10" db="EMBL/GenBank/DDBJ databases">
        <title>Alkaliphilus serpentinus sp. nov. and Alkaliphilus pronyensis sp. nov., two novel anaerobic alkaliphilic species isolated from the serpentinized-hosted hydrothermal field of the Prony Bay (New Caledonia).</title>
        <authorList>
            <person name="Postec A."/>
        </authorList>
    </citation>
    <scope>NUCLEOTIDE SEQUENCE [LARGE SCALE GENOMIC DNA]</scope>
    <source>
        <strain evidence="18 19">LacV</strain>
    </source>
</reference>
<feature type="binding site" evidence="14">
    <location>
        <position position="206"/>
    </location>
    <ligand>
        <name>Zn(2+)</name>
        <dbReference type="ChEBI" id="CHEBI:29105"/>
        <label>1</label>
    </ligand>
</feature>
<dbReference type="InterPro" id="IPR001623">
    <property type="entry name" value="DnaJ_domain"/>
</dbReference>
<dbReference type="GO" id="GO:0031072">
    <property type="term" value="F:heat shock protein binding"/>
    <property type="evidence" value="ECO:0007669"/>
    <property type="project" value="InterPro"/>
</dbReference>
<keyword evidence="5 14" id="KW-0479">Metal-binding</keyword>
<dbReference type="FunFam" id="2.10.230.10:FF:000002">
    <property type="entry name" value="Molecular chaperone DnaJ"/>
    <property type="match status" value="1"/>
</dbReference>
<evidence type="ECO:0000256" key="4">
    <source>
        <dbReference type="ARBA" id="ARBA00022705"/>
    </source>
</evidence>
<evidence type="ECO:0000256" key="2">
    <source>
        <dbReference type="ARBA" id="ARBA00011738"/>
    </source>
</evidence>
<feature type="binding site" evidence="14">
    <location>
        <position position="192"/>
    </location>
    <ligand>
        <name>Zn(2+)</name>
        <dbReference type="ChEBI" id="CHEBI:29105"/>
        <label>2</label>
    </ligand>
</feature>
<dbReference type="Pfam" id="PF01556">
    <property type="entry name" value="DnaJ_C"/>
    <property type="match status" value="1"/>
</dbReference>
<feature type="binding site" evidence="14">
    <location>
        <position position="152"/>
    </location>
    <ligand>
        <name>Zn(2+)</name>
        <dbReference type="ChEBI" id="CHEBI:29105"/>
        <label>1</label>
    </ligand>
</feature>